<dbReference type="Pfam" id="PF13376">
    <property type="entry name" value="OmdA"/>
    <property type="match status" value="1"/>
</dbReference>
<reference evidence="1 2" key="1">
    <citation type="submission" date="2015-03" db="EMBL/GenBank/DDBJ databases">
        <title>Genome assembly of Sandaracinus amylolyticus DSM 53668.</title>
        <authorList>
            <person name="Sharma G."/>
            <person name="Subramanian S."/>
        </authorList>
    </citation>
    <scope>NUCLEOTIDE SEQUENCE [LARGE SCALE GENOMIC DNA]</scope>
    <source>
        <strain evidence="1 2">DSM 53668</strain>
    </source>
</reference>
<name>A0A0F6YM90_9BACT</name>
<keyword evidence="2" id="KW-1185">Reference proteome</keyword>
<organism evidence="1 2">
    <name type="scientific">Sandaracinus amylolyticus</name>
    <dbReference type="NCBI Taxonomy" id="927083"/>
    <lineage>
        <taxon>Bacteria</taxon>
        <taxon>Pseudomonadati</taxon>
        <taxon>Myxococcota</taxon>
        <taxon>Polyangia</taxon>
        <taxon>Polyangiales</taxon>
        <taxon>Sandaracinaceae</taxon>
        <taxon>Sandaracinus</taxon>
    </lineage>
</organism>
<evidence type="ECO:0000313" key="1">
    <source>
        <dbReference type="EMBL" id="AKF10710.1"/>
    </source>
</evidence>
<accession>A0A0F6YM90</accession>
<evidence type="ECO:0000313" key="2">
    <source>
        <dbReference type="Proteomes" id="UP000034883"/>
    </source>
</evidence>
<dbReference type="OrthoDB" id="9796999at2"/>
<gene>
    <name evidence="1" type="ORF">DB32_007859</name>
</gene>
<sequence length="191" mass="21443">MTTDETRTFASPDAWREWLEANHTSSRGLWLRLAKKGTGTPSVTYPEALDVALCFGWIDGQKKGDGAEWWLQRFTPRGARSIWSKINRAKAEALIASGAMREAGLREVERAKADGRWDAAYDSPSNAKVPEDLEAALAKSAEARASFATLDATNRYAILHRLQTAKKPETRARRIEQFVAMLERGEKIHER</sequence>
<proteinExistence type="predicted"/>
<dbReference type="STRING" id="927083.DB32_007859"/>
<dbReference type="Proteomes" id="UP000034883">
    <property type="component" value="Chromosome"/>
</dbReference>
<dbReference type="KEGG" id="samy:DB32_007859"/>
<dbReference type="EMBL" id="CP011125">
    <property type="protein sequence ID" value="AKF10710.1"/>
    <property type="molecule type" value="Genomic_DNA"/>
</dbReference>
<dbReference type="AlphaFoldDB" id="A0A0F6YM90"/>
<protein>
    <submittedName>
        <fullName evidence="1">Putative periplasmic membrane protein</fullName>
    </submittedName>
</protein>
<dbReference type="RefSeq" id="WP_053237655.1">
    <property type="nucleotide sequence ID" value="NZ_CP011125.1"/>
</dbReference>